<dbReference type="Gene3D" id="3.30.420.10">
    <property type="entry name" value="Ribonuclease H-like superfamily/Ribonuclease H"/>
    <property type="match status" value="1"/>
</dbReference>
<dbReference type="Proteomes" id="UP001289374">
    <property type="component" value="Unassembled WGS sequence"/>
</dbReference>
<dbReference type="InterPro" id="IPR041577">
    <property type="entry name" value="RT_RNaseH_2"/>
</dbReference>
<dbReference type="AlphaFoldDB" id="A0AAE1T846"/>
<dbReference type="InterPro" id="IPR012337">
    <property type="entry name" value="RNaseH-like_sf"/>
</dbReference>
<evidence type="ECO:0000313" key="4">
    <source>
        <dbReference type="Proteomes" id="UP001289374"/>
    </source>
</evidence>
<dbReference type="SUPFAM" id="SSF56672">
    <property type="entry name" value="DNA/RNA polymerases"/>
    <property type="match status" value="1"/>
</dbReference>
<dbReference type="GO" id="GO:0004523">
    <property type="term" value="F:RNA-DNA hybrid ribonuclease activity"/>
    <property type="evidence" value="ECO:0007669"/>
    <property type="project" value="InterPro"/>
</dbReference>
<comment type="caution">
    <text evidence="3">The sequence shown here is derived from an EMBL/GenBank/DDBJ whole genome shotgun (WGS) entry which is preliminary data.</text>
</comment>
<gene>
    <name evidence="3" type="ORF">Sango_2794000</name>
</gene>
<feature type="domain" description="RNase H type-1" evidence="1">
    <location>
        <begin position="206"/>
        <end position="304"/>
    </location>
</feature>
<evidence type="ECO:0000259" key="2">
    <source>
        <dbReference type="Pfam" id="PF17919"/>
    </source>
</evidence>
<protein>
    <recommendedName>
        <fullName evidence="5">RNase H type-1 domain-containing protein</fullName>
    </recommendedName>
</protein>
<dbReference type="Gene3D" id="3.30.70.270">
    <property type="match status" value="1"/>
</dbReference>
<name>A0AAE1T846_9LAMI</name>
<keyword evidence="4" id="KW-1185">Reference proteome</keyword>
<dbReference type="InterPro" id="IPR036397">
    <property type="entry name" value="RNaseH_sf"/>
</dbReference>
<dbReference type="EMBL" id="JACGWL010000593">
    <property type="protein sequence ID" value="KAK4383251.1"/>
    <property type="molecule type" value="Genomic_DNA"/>
</dbReference>
<dbReference type="Pfam" id="PF17919">
    <property type="entry name" value="RT_RNaseH_2"/>
    <property type="match status" value="1"/>
</dbReference>
<evidence type="ECO:0000259" key="1">
    <source>
        <dbReference type="Pfam" id="PF13456"/>
    </source>
</evidence>
<feature type="domain" description="Reverse transcriptase/retrotransposon-derived protein RNase H-like" evidence="2">
    <location>
        <begin position="33"/>
        <end position="126"/>
    </location>
</feature>
<reference evidence="3" key="1">
    <citation type="submission" date="2020-06" db="EMBL/GenBank/DDBJ databases">
        <authorList>
            <person name="Li T."/>
            <person name="Hu X."/>
            <person name="Zhang T."/>
            <person name="Song X."/>
            <person name="Zhang H."/>
            <person name="Dai N."/>
            <person name="Sheng W."/>
            <person name="Hou X."/>
            <person name="Wei L."/>
        </authorList>
    </citation>
    <scope>NUCLEOTIDE SEQUENCE</scope>
    <source>
        <strain evidence="3">K16</strain>
        <tissue evidence="3">Leaf</tissue>
    </source>
</reference>
<accession>A0AAE1T846</accession>
<evidence type="ECO:0008006" key="5">
    <source>
        <dbReference type="Google" id="ProtNLM"/>
    </source>
</evidence>
<dbReference type="GO" id="GO:0003676">
    <property type="term" value="F:nucleic acid binding"/>
    <property type="evidence" value="ECO:0007669"/>
    <property type="project" value="InterPro"/>
</dbReference>
<sequence>MGRITTWSRFISKTAEKTLPFFKVLRKTKNFEWDASYQQAFEELKKYLAGLPLLVKPAQGYTLYLYLSVTPKAIGSVLVREEEGKQMPIYYVSKVLNGAKGRYAPIKKIALALVVTARRLRPYFLTSCQSQYKSTIEANIGKTRYFLKFGEIGRGIKRIRHLIPTTNNDKSSSLSGFRFQDSKNIFGGHPKIEKWLLHMDESSTIQGSGAGVVITSPNGEDLEFAVKFGFKASNNEAKYEALLIGMKMAHELGARHLVAYSDSQLVVKEVEGIYKAKEESMIQYLQQIAELKTSFESFQLAQIPQQRKYQNQLLLQTCQFFRRLPDEIYYHTITPQAKSSFSDPRNLLCQGLENTCV</sequence>
<reference evidence="3" key="2">
    <citation type="journal article" date="2024" name="Plant">
        <title>Genomic evolution and insights into agronomic trait innovations of Sesamum species.</title>
        <authorList>
            <person name="Miao H."/>
            <person name="Wang L."/>
            <person name="Qu L."/>
            <person name="Liu H."/>
            <person name="Sun Y."/>
            <person name="Le M."/>
            <person name="Wang Q."/>
            <person name="Wei S."/>
            <person name="Zheng Y."/>
            <person name="Lin W."/>
            <person name="Duan Y."/>
            <person name="Cao H."/>
            <person name="Xiong S."/>
            <person name="Wang X."/>
            <person name="Wei L."/>
            <person name="Li C."/>
            <person name="Ma Q."/>
            <person name="Ju M."/>
            <person name="Zhao R."/>
            <person name="Li G."/>
            <person name="Mu C."/>
            <person name="Tian Q."/>
            <person name="Mei H."/>
            <person name="Zhang T."/>
            <person name="Gao T."/>
            <person name="Zhang H."/>
        </authorList>
    </citation>
    <scope>NUCLEOTIDE SEQUENCE</scope>
    <source>
        <strain evidence="3">K16</strain>
    </source>
</reference>
<dbReference type="InterPro" id="IPR043128">
    <property type="entry name" value="Rev_trsase/Diguanyl_cyclase"/>
</dbReference>
<dbReference type="PANTHER" id="PTHR48475">
    <property type="entry name" value="RIBONUCLEASE H"/>
    <property type="match status" value="1"/>
</dbReference>
<dbReference type="PANTHER" id="PTHR48475:SF2">
    <property type="entry name" value="RIBONUCLEASE H"/>
    <property type="match status" value="1"/>
</dbReference>
<dbReference type="CDD" id="cd09279">
    <property type="entry name" value="RNase_HI_like"/>
    <property type="match status" value="1"/>
</dbReference>
<proteinExistence type="predicted"/>
<dbReference type="InterPro" id="IPR043502">
    <property type="entry name" value="DNA/RNA_pol_sf"/>
</dbReference>
<dbReference type="SUPFAM" id="SSF53098">
    <property type="entry name" value="Ribonuclease H-like"/>
    <property type="match status" value="1"/>
</dbReference>
<dbReference type="Pfam" id="PF13456">
    <property type="entry name" value="RVT_3"/>
    <property type="match status" value="1"/>
</dbReference>
<evidence type="ECO:0000313" key="3">
    <source>
        <dbReference type="EMBL" id="KAK4383251.1"/>
    </source>
</evidence>
<organism evidence="3 4">
    <name type="scientific">Sesamum angolense</name>
    <dbReference type="NCBI Taxonomy" id="2727404"/>
    <lineage>
        <taxon>Eukaryota</taxon>
        <taxon>Viridiplantae</taxon>
        <taxon>Streptophyta</taxon>
        <taxon>Embryophyta</taxon>
        <taxon>Tracheophyta</taxon>
        <taxon>Spermatophyta</taxon>
        <taxon>Magnoliopsida</taxon>
        <taxon>eudicotyledons</taxon>
        <taxon>Gunneridae</taxon>
        <taxon>Pentapetalae</taxon>
        <taxon>asterids</taxon>
        <taxon>lamiids</taxon>
        <taxon>Lamiales</taxon>
        <taxon>Pedaliaceae</taxon>
        <taxon>Sesamum</taxon>
    </lineage>
</organism>
<dbReference type="InterPro" id="IPR002156">
    <property type="entry name" value="RNaseH_domain"/>
</dbReference>